<proteinExistence type="predicted"/>
<evidence type="ECO:0000313" key="1">
    <source>
        <dbReference type="EMBL" id="KDQ52851.1"/>
    </source>
</evidence>
<dbReference type="InParanoid" id="A0A067PRB2"/>
<dbReference type="EMBL" id="KL197737">
    <property type="protein sequence ID" value="KDQ52851.1"/>
    <property type="molecule type" value="Genomic_DNA"/>
</dbReference>
<name>A0A067PRB2_9AGAM</name>
<dbReference type="Proteomes" id="UP000027265">
    <property type="component" value="Unassembled WGS sequence"/>
</dbReference>
<sequence>MDEGCIHMGKEMTIATLKIFGECGVSPLLAAPMCKAADALEMEGVVQKIFHFLQVNPLFLKMVQLWSFVTDGDATQHLAGFRLFLWHKLADDNPLHAMVSKLQGLKIM</sequence>
<dbReference type="OrthoDB" id="3048541at2759"/>
<keyword evidence="2" id="KW-1185">Reference proteome</keyword>
<gene>
    <name evidence="1" type="ORF">JAAARDRAFT_197922</name>
</gene>
<dbReference type="AlphaFoldDB" id="A0A067PRB2"/>
<evidence type="ECO:0000313" key="2">
    <source>
        <dbReference type="Proteomes" id="UP000027265"/>
    </source>
</evidence>
<reference evidence="2" key="1">
    <citation type="journal article" date="2014" name="Proc. Natl. Acad. Sci. U.S.A.">
        <title>Extensive sampling of basidiomycete genomes demonstrates inadequacy of the white-rot/brown-rot paradigm for wood decay fungi.</title>
        <authorList>
            <person name="Riley R."/>
            <person name="Salamov A.A."/>
            <person name="Brown D.W."/>
            <person name="Nagy L.G."/>
            <person name="Floudas D."/>
            <person name="Held B.W."/>
            <person name="Levasseur A."/>
            <person name="Lombard V."/>
            <person name="Morin E."/>
            <person name="Otillar R."/>
            <person name="Lindquist E.A."/>
            <person name="Sun H."/>
            <person name="LaButti K.M."/>
            <person name="Schmutz J."/>
            <person name="Jabbour D."/>
            <person name="Luo H."/>
            <person name="Baker S.E."/>
            <person name="Pisabarro A.G."/>
            <person name="Walton J.D."/>
            <person name="Blanchette R.A."/>
            <person name="Henrissat B."/>
            <person name="Martin F."/>
            <person name="Cullen D."/>
            <person name="Hibbett D.S."/>
            <person name="Grigoriev I.V."/>
        </authorList>
    </citation>
    <scope>NUCLEOTIDE SEQUENCE [LARGE SCALE GENOMIC DNA]</scope>
    <source>
        <strain evidence="2">MUCL 33604</strain>
    </source>
</reference>
<accession>A0A067PRB2</accession>
<dbReference type="HOGENOM" id="CLU_2197351_0_0_1"/>
<organism evidence="1 2">
    <name type="scientific">Jaapia argillacea MUCL 33604</name>
    <dbReference type="NCBI Taxonomy" id="933084"/>
    <lineage>
        <taxon>Eukaryota</taxon>
        <taxon>Fungi</taxon>
        <taxon>Dikarya</taxon>
        <taxon>Basidiomycota</taxon>
        <taxon>Agaricomycotina</taxon>
        <taxon>Agaricomycetes</taxon>
        <taxon>Agaricomycetidae</taxon>
        <taxon>Jaapiales</taxon>
        <taxon>Jaapiaceae</taxon>
        <taxon>Jaapia</taxon>
    </lineage>
</organism>
<protein>
    <submittedName>
        <fullName evidence="1">Uncharacterized protein</fullName>
    </submittedName>
</protein>